<organism evidence="3 4">
    <name type="scientific">Peribacillus psychrosaccharolyticus</name>
    <name type="common">Bacillus psychrosaccharolyticus</name>
    <dbReference type="NCBI Taxonomy" id="1407"/>
    <lineage>
        <taxon>Bacteria</taxon>
        <taxon>Bacillati</taxon>
        <taxon>Bacillota</taxon>
        <taxon>Bacilli</taxon>
        <taxon>Bacillales</taxon>
        <taxon>Bacillaceae</taxon>
        <taxon>Peribacillus</taxon>
    </lineage>
</organism>
<name>A0A974NN43_PERPY</name>
<feature type="compositionally biased region" description="Basic and acidic residues" evidence="1">
    <location>
        <begin position="76"/>
        <end position="87"/>
    </location>
</feature>
<feature type="domain" description="Bacterial Ig" evidence="2">
    <location>
        <begin position="288"/>
        <end position="358"/>
    </location>
</feature>
<dbReference type="Gene3D" id="2.60.120.380">
    <property type="match status" value="1"/>
</dbReference>
<protein>
    <recommendedName>
        <fullName evidence="2">Bacterial Ig domain-containing protein</fullName>
    </recommendedName>
</protein>
<accession>A0A974NN43</accession>
<dbReference type="AlphaFoldDB" id="A0A974NN43"/>
<evidence type="ECO:0000313" key="4">
    <source>
        <dbReference type="Proteomes" id="UP000595254"/>
    </source>
</evidence>
<dbReference type="Gene3D" id="2.60.40.10">
    <property type="entry name" value="Immunoglobulins"/>
    <property type="match status" value="2"/>
</dbReference>
<gene>
    <name evidence="3" type="ORF">I6J18_01855</name>
</gene>
<dbReference type="Proteomes" id="UP000595254">
    <property type="component" value="Chromosome"/>
</dbReference>
<evidence type="ECO:0000259" key="2">
    <source>
        <dbReference type="Pfam" id="PF17936"/>
    </source>
</evidence>
<reference evidence="3 4" key="1">
    <citation type="submission" date="2021-01" db="EMBL/GenBank/DDBJ databases">
        <title>FDA dAtabase for Regulatory Grade micrObial Sequences (FDA-ARGOS): Supporting development and validation of Infectious Disease Dx tests.</title>
        <authorList>
            <person name="Nelson B."/>
            <person name="Plummer A."/>
            <person name="Tallon L."/>
            <person name="Sadzewicz L."/>
            <person name="Zhao X."/>
            <person name="Boylan J."/>
            <person name="Ott S."/>
            <person name="Bowen H."/>
            <person name="Vavikolanu K."/>
            <person name="Mehta A."/>
            <person name="Aluvathingal J."/>
            <person name="Nadendla S."/>
            <person name="Myers T."/>
            <person name="Yan Y."/>
            <person name="Sichtig H."/>
        </authorList>
    </citation>
    <scope>NUCLEOTIDE SEQUENCE [LARGE SCALE GENOMIC DNA]</scope>
    <source>
        <strain evidence="3 4">FDAARGOS_1161</strain>
    </source>
</reference>
<sequence length="366" mass="40329">MMKKVVGIGLALSLFTFSVQGIVYAKSEVSPNKVELKQMFESNIPDEKLLTSFDFKGIIKTNENKHLGKQRANQSKTDDDTRYEEEPNDHFESANIHDMKYYISGTIDYDDIDLFKVMVPKSGLYLLAGTTADGNLLDLGMGIFDENENILKPVDGQNNGKTKGLGYYLNRGTYYLGVIDLSDYGLGEDYLLQFSPLDNSTDTTAPNRPKVNQIDDNDTRVTGTAESNSHIWIQAEDDWIGNITTDSKGKFSIKIPRQKAGTHIAVCAIDEAGNQGEFSVQWVIDKTAPSTLTVEKITVKTSYVTGKTEAKAKVQVKSGSTSLGTATADSKGNYKVRIAKQTKGKKITVIARDSAKNAKIIYTTVK</sequence>
<evidence type="ECO:0000313" key="3">
    <source>
        <dbReference type="EMBL" id="QQT00704.1"/>
    </source>
</evidence>
<dbReference type="RefSeq" id="WP_201647831.1">
    <property type="nucleotide sequence ID" value="NZ_CP068053.1"/>
</dbReference>
<proteinExistence type="predicted"/>
<dbReference type="KEGG" id="ppsr:I6J18_01855"/>
<keyword evidence="4" id="KW-1185">Reference proteome</keyword>
<dbReference type="InterPro" id="IPR013783">
    <property type="entry name" value="Ig-like_fold"/>
</dbReference>
<dbReference type="EMBL" id="CP068053">
    <property type="protein sequence ID" value="QQT00704.1"/>
    <property type="molecule type" value="Genomic_DNA"/>
</dbReference>
<dbReference type="SUPFAM" id="SSF89260">
    <property type="entry name" value="Collagen-binding domain"/>
    <property type="match status" value="1"/>
</dbReference>
<dbReference type="InterPro" id="IPR041498">
    <property type="entry name" value="Big_6"/>
</dbReference>
<feature type="region of interest" description="Disordered" evidence="1">
    <location>
        <begin position="67"/>
        <end position="87"/>
    </location>
</feature>
<evidence type="ECO:0000256" key="1">
    <source>
        <dbReference type="SAM" id="MobiDB-lite"/>
    </source>
</evidence>
<feature type="domain" description="Bacterial Ig" evidence="2">
    <location>
        <begin position="205"/>
        <end position="277"/>
    </location>
</feature>
<dbReference type="Pfam" id="PF17936">
    <property type="entry name" value="Big_6"/>
    <property type="match status" value="2"/>
</dbReference>